<accession>A0A1Y2I595</accession>
<evidence type="ECO:0000313" key="2">
    <source>
        <dbReference type="Proteomes" id="UP000193411"/>
    </source>
</evidence>
<keyword evidence="2" id="KW-1185">Reference proteome</keyword>
<dbReference type="Proteomes" id="UP000193411">
    <property type="component" value="Unassembled WGS sequence"/>
</dbReference>
<name>A0A1Y2I595_9FUNG</name>
<dbReference type="AlphaFoldDB" id="A0A1Y2I595"/>
<dbReference type="OrthoDB" id="5539138at2759"/>
<sequence>MFGSSGFVSGPQDSWARGLSSAQAAEWFVDCFRMRMDDDQVWCGAEHHGYYFASAFEKMREFLIFCNLAVDNGVVPSTLSWDVVLKKAEDLILYAFEKSDAQEKYGQENVFAALTGGRSLRASAMSVYGFGINGEPQSTQFKNAMANYPNVESTLFRTKAYFGRVGGMDKWEKLLAAMKRATEE</sequence>
<protein>
    <submittedName>
        <fullName evidence="1">Uncharacterized protein</fullName>
    </submittedName>
</protein>
<gene>
    <name evidence="1" type="ORF">BCR44DRAFT_1457052</name>
</gene>
<comment type="caution">
    <text evidence="1">The sequence shown here is derived from an EMBL/GenBank/DDBJ whole genome shotgun (WGS) entry which is preliminary data.</text>
</comment>
<proteinExistence type="predicted"/>
<reference evidence="1 2" key="1">
    <citation type="submission" date="2016-07" db="EMBL/GenBank/DDBJ databases">
        <title>Pervasive Adenine N6-methylation of Active Genes in Fungi.</title>
        <authorList>
            <consortium name="DOE Joint Genome Institute"/>
            <person name="Mondo S.J."/>
            <person name="Dannebaum R.O."/>
            <person name="Kuo R.C."/>
            <person name="Labutti K."/>
            <person name="Haridas S."/>
            <person name="Kuo A."/>
            <person name="Salamov A."/>
            <person name="Ahrendt S.R."/>
            <person name="Lipzen A."/>
            <person name="Sullivan W."/>
            <person name="Andreopoulos W.B."/>
            <person name="Clum A."/>
            <person name="Lindquist E."/>
            <person name="Daum C."/>
            <person name="Ramamoorthy G.K."/>
            <person name="Gryganskyi A."/>
            <person name="Culley D."/>
            <person name="Magnuson J.K."/>
            <person name="James T.Y."/>
            <person name="O'Malley M.A."/>
            <person name="Stajich J.E."/>
            <person name="Spatafora J.W."/>
            <person name="Visel A."/>
            <person name="Grigoriev I.V."/>
        </authorList>
    </citation>
    <scope>NUCLEOTIDE SEQUENCE [LARGE SCALE GENOMIC DNA]</scope>
    <source>
        <strain evidence="1 2">PL171</strain>
    </source>
</reference>
<organism evidence="1 2">
    <name type="scientific">Catenaria anguillulae PL171</name>
    <dbReference type="NCBI Taxonomy" id="765915"/>
    <lineage>
        <taxon>Eukaryota</taxon>
        <taxon>Fungi</taxon>
        <taxon>Fungi incertae sedis</taxon>
        <taxon>Blastocladiomycota</taxon>
        <taxon>Blastocladiomycetes</taxon>
        <taxon>Blastocladiales</taxon>
        <taxon>Catenariaceae</taxon>
        <taxon>Catenaria</taxon>
    </lineage>
</organism>
<dbReference type="EMBL" id="MCFL01000001">
    <property type="protein sequence ID" value="ORZ41484.1"/>
    <property type="molecule type" value="Genomic_DNA"/>
</dbReference>
<evidence type="ECO:0000313" key="1">
    <source>
        <dbReference type="EMBL" id="ORZ41484.1"/>
    </source>
</evidence>